<dbReference type="InterPro" id="IPR037245">
    <property type="entry name" value="FIP-RBD_C_sf"/>
</dbReference>
<sequence length="1151" mass="121516">CRWYKLHSKPGKKEKERGEIEVDIQFMRSNMTASMFDLSMKEKPRSPFGKLKDKLKGKRSSGLSDTASAIVPSTSHSPADSEDEAVEKEKKKSKFKALFSKPSLQKTSLSQSLSVLPTQQTPTQRVRLRPSDFQAQWDEEESETSPASEQKPAPSPLFKSRKPAFLDSRQLTQGTTNHTKRDGLSLFSGLKSKNDPVSKSSLCINGSHVYMEETTTKDKTPTSSPSPHNLRRKQLFASEENLSSRPTRSPEEMGRASPGQAFSGPTSLETFKSMTLPSYKLLSSEENLDTSVPPIVEVVRETRKPDHKKSALLSLVTGKKETVKTSDAEIIPDRALQSEENTIPEEKSEEEAKCPEVPADLGTGSPSGDAHHGEEAVTNQQLLSPCEEERKPEKAAPAKTKAVKPRLGLSPEEEPKATLPTLAPVPLPAFLSVHRISSANNPFISKGGQTVQVPDSENISSPPASLTSPAFAAELQNDKNPFTPEWDRAFRAQDPDSITHLPPSHHPAASVPQLPLPVQVSARANNPFAADWGQGPEGSATEASRGLSGPPTPSVPSDCHFNDNNPFVSKRGGQAVPGVQAGSSLPGCSSAGHPARGASGGSAGVALTSDVTAVPDPPGTLSDPPSAHPGLAPEPHWDSSGSLESSKAGNGESADQALSPQSELREEQESCGGQQWAECVPMVEPQAPSPAGNEPLQIQPTLRACTVSPGEGDPGRAGREILVPPKPAPRVAALLRKSPPSSQAEIRGDVPASGAGVKSTPGLPFPEGEASAARGGLPQGGPLVTVTPPVTRRGDSSDRALGKEGGDDLCASLTSVRSATPVPAERGSALASLPVIPEGGSDDELLGDCQESCGVTVGDKGVLGNGEQPRGLTPLHGEQRELSDSSAAAPVIPAAPGGAIPGAGKPGGLAVLPAAVGAPRVCAQGPDSGLGVTSHSGECDSDCEKPELEGSAGVEESAERDFSEPSAFSSSLSSPCQPSSSSHSLLSDTPSHRAESPKKPRAEGFADKAGNSGKKKLLQARVSPSETFPNQTPRGGETVSPKHRLHPVKPMNAMANKPQSKNLNVISTMNEKLLEMSVKKYDPSDPAYAYAQLTHDELIQLVLKQKDTITRKDLQVRELEDYIDNLLVRVMEETPNILRVSMSGNKKAGKM</sequence>
<dbReference type="InterPro" id="IPR019018">
    <property type="entry name" value="Rab-bd_FIP-RBD"/>
</dbReference>
<evidence type="ECO:0000259" key="7">
    <source>
        <dbReference type="PROSITE" id="PS51511"/>
    </source>
</evidence>
<dbReference type="Gene3D" id="1.20.5.2440">
    <property type="match status" value="1"/>
</dbReference>
<feature type="compositionally biased region" description="Basic and acidic residues" evidence="6">
    <location>
        <begin position="990"/>
        <end position="1006"/>
    </location>
</feature>
<feature type="compositionally biased region" description="Basic and acidic residues" evidence="6">
    <location>
        <begin position="11"/>
        <end position="20"/>
    </location>
</feature>
<reference evidence="8 9" key="1">
    <citation type="submission" date="2019-09" db="EMBL/GenBank/DDBJ databases">
        <title>Bird 10,000 Genomes (B10K) Project - Family phase.</title>
        <authorList>
            <person name="Zhang G."/>
        </authorList>
    </citation>
    <scope>NUCLEOTIDE SEQUENCE [LARGE SCALE GENOMIC DNA]</scope>
    <source>
        <strain evidence="8">OUT-0054</strain>
        <tissue evidence="8">Blood</tissue>
    </source>
</reference>
<feature type="region of interest" description="Disordered" evidence="6">
    <location>
        <begin position="920"/>
        <end position="1043"/>
    </location>
</feature>
<dbReference type="AlphaFoldDB" id="A0A7K7Q0M0"/>
<evidence type="ECO:0000256" key="5">
    <source>
        <dbReference type="ARBA" id="ARBA00022927"/>
    </source>
</evidence>
<feature type="compositionally biased region" description="Polar residues" evidence="6">
    <location>
        <begin position="446"/>
        <end position="468"/>
    </location>
</feature>
<evidence type="ECO:0000256" key="1">
    <source>
        <dbReference type="ARBA" id="ARBA00004177"/>
    </source>
</evidence>
<proteinExistence type="predicted"/>
<dbReference type="GO" id="GO:0005768">
    <property type="term" value="C:endosome"/>
    <property type="evidence" value="ECO:0007669"/>
    <property type="project" value="UniProtKB-SubCell"/>
</dbReference>
<feature type="region of interest" description="Disordered" evidence="6">
    <location>
        <begin position="858"/>
        <end position="886"/>
    </location>
</feature>
<dbReference type="Pfam" id="PF09457">
    <property type="entry name" value="RBD-FIP"/>
    <property type="match status" value="1"/>
</dbReference>
<dbReference type="EMBL" id="VZST01007860">
    <property type="protein sequence ID" value="NWZ73323.1"/>
    <property type="molecule type" value="Genomic_DNA"/>
</dbReference>
<gene>
    <name evidence="8" type="primary">Rab11fip1</name>
    <name evidence="8" type="ORF">ACRARU_R02522</name>
</gene>
<feature type="compositionally biased region" description="Basic and acidic residues" evidence="6">
    <location>
        <begin position="387"/>
        <end position="396"/>
    </location>
</feature>
<dbReference type="GO" id="GO:0015031">
    <property type="term" value="P:protein transport"/>
    <property type="evidence" value="ECO:0007669"/>
    <property type="project" value="UniProtKB-KW"/>
</dbReference>
<feature type="compositionally biased region" description="Polar residues" evidence="6">
    <location>
        <begin position="1022"/>
        <end position="1033"/>
    </location>
</feature>
<organism evidence="8 9">
    <name type="scientific">Acrocephalus arundinaceus</name>
    <name type="common">Great reed-warbler</name>
    <dbReference type="NCBI Taxonomy" id="39621"/>
    <lineage>
        <taxon>Eukaryota</taxon>
        <taxon>Metazoa</taxon>
        <taxon>Chordata</taxon>
        <taxon>Craniata</taxon>
        <taxon>Vertebrata</taxon>
        <taxon>Euteleostomi</taxon>
        <taxon>Archelosauria</taxon>
        <taxon>Archosauria</taxon>
        <taxon>Dinosauria</taxon>
        <taxon>Saurischia</taxon>
        <taxon>Theropoda</taxon>
        <taxon>Coelurosauria</taxon>
        <taxon>Aves</taxon>
        <taxon>Neognathae</taxon>
        <taxon>Neoaves</taxon>
        <taxon>Telluraves</taxon>
        <taxon>Australaves</taxon>
        <taxon>Passeriformes</taxon>
        <taxon>Sylvioidea</taxon>
        <taxon>Sylviidae</taxon>
        <taxon>Acrocephalinae</taxon>
        <taxon>Acrocephalus</taxon>
    </lineage>
</organism>
<feature type="compositionally biased region" description="Low complexity" evidence="6">
    <location>
        <begin position="105"/>
        <end position="116"/>
    </location>
</feature>
<feature type="domain" description="FIP-RBD" evidence="7">
    <location>
        <begin position="1079"/>
        <end position="1141"/>
    </location>
</feature>
<keyword evidence="2" id="KW-0813">Transport</keyword>
<dbReference type="PROSITE" id="PS51511">
    <property type="entry name" value="FIP_RBD"/>
    <property type="match status" value="1"/>
</dbReference>
<feature type="compositionally biased region" description="Low complexity" evidence="6">
    <location>
        <begin position="964"/>
        <end position="989"/>
    </location>
</feature>
<evidence type="ECO:0000256" key="6">
    <source>
        <dbReference type="SAM" id="MobiDB-lite"/>
    </source>
</evidence>
<dbReference type="OrthoDB" id="8956628at2759"/>
<protein>
    <submittedName>
        <fullName evidence="8">RFIP1 protein</fullName>
    </submittedName>
</protein>
<feature type="compositionally biased region" description="Basic and acidic residues" evidence="6">
    <location>
        <begin position="344"/>
        <end position="354"/>
    </location>
</feature>
<dbReference type="PANTHER" id="PTHR15746">
    <property type="entry name" value="RAB11-RELATED"/>
    <property type="match status" value="1"/>
</dbReference>
<feature type="non-terminal residue" evidence="8">
    <location>
        <position position="1151"/>
    </location>
</feature>
<keyword evidence="9" id="KW-1185">Reference proteome</keyword>
<keyword evidence="3" id="KW-0597">Phosphoprotein</keyword>
<dbReference type="SUPFAM" id="SSF144270">
    <property type="entry name" value="Eferin C-derminal domain-like"/>
    <property type="match status" value="1"/>
</dbReference>
<feature type="compositionally biased region" description="Basic and acidic residues" evidence="6">
    <location>
        <begin position="792"/>
        <end position="806"/>
    </location>
</feature>
<dbReference type="PANTHER" id="PTHR15746:SF22">
    <property type="entry name" value="RAB11 FAMILY-INTERACTING PROTEIN 1"/>
    <property type="match status" value="1"/>
</dbReference>
<dbReference type="GO" id="GO:0031267">
    <property type="term" value="F:small GTPase binding"/>
    <property type="evidence" value="ECO:0007669"/>
    <property type="project" value="InterPro"/>
</dbReference>
<accession>A0A7K7Q0M0</accession>
<evidence type="ECO:0000256" key="4">
    <source>
        <dbReference type="ARBA" id="ARBA00022753"/>
    </source>
</evidence>
<feature type="compositionally biased region" description="Polar residues" evidence="6">
    <location>
        <begin position="61"/>
        <end position="78"/>
    </location>
</feature>
<feature type="region of interest" description="Disordered" evidence="6">
    <location>
        <begin position="446"/>
        <end position="809"/>
    </location>
</feature>
<evidence type="ECO:0000313" key="9">
    <source>
        <dbReference type="Proteomes" id="UP000549775"/>
    </source>
</evidence>
<comment type="subcellular location">
    <subcellularLocation>
        <location evidence="1">Endosome</location>
    </subcellularLocation>
</comment>
<feature type="compositionally biased region" description="Polar residues" evidence="6">
    <location>
        <begin position="195"/>
        <end position="204"/>
    </location>
</feature>
<dbReference type="InterPro" id="IPR037789">
    <property type="entry name" value="FIP_classI"/>
</dbReference>
<feature type="compositionally biased region" description="Basic and acidic residues" evidence="6">
    <location>
        <begin position="41"/>
        <end position="54"/>
    </location>
</feature>
<feature type="compositionally biased region" description="Basic residues" evidence="6">
    <location>
        <begin position="1"/>
        <end position="10"/>
    </location>
</feature>
<name>A0A7K7Q0M0_ACRAR</name>
<feature type="compositionally biased region" description="Basic and acidic residues" evidence="6">
    <location>
        <begin position="485"/>
        <end position="494"/>
    </location>
</feature>
<comment type="caution">
    <text evidence="8">The sequence shown here is derived from an EMBL/GenBank/DDBJ whole genome shotgun (WGS) entry which is preliminary data.</text>
</comment>
<feature type="region of interest" description="Disordered" evidence="6">
    <location>
        <begin position="105"/>
        <end position="268"/>
    </location>
</feature>
<dbReference type="FunFam" id="1.20.5.2440:FF:000002">
    <property type="entry name" value="rab11 family-interacting protein 2 isoform X1"/>
    <property type="match status" value="1"/>
</dbReference>
<feature type="region of interest" description="Disordered" evidence="6">
    <location>
        <begin position="41"/>
        <end position="92"/>
    </location>
</feature>
<feature type="region of interest" description="Disordered" evidence="6">
    <location>
        <begin position="1"/>
        <end position="20"/>
    </location>
</feature>
<keyword evidence="5" id="KW-0653">Protein transport</keyword>
<dbReference type="Proteomes" id="UP000549775">
    <property type="component" value="Unassembled WGS sequence"/>
</dbReference>
<evidence type="ECO:0000256" key="2">
    <source>
        <dbReference type="ARBA" id="ARBA00022448"/>
    </source>
</evidence>
<keyword evidence="4" id="KW-0967">Endosome</keyword>
<feature type="compositionally biased region" description="Polar residues" evidence="6">
    <location>
        <begin position="639"/>
        <end position="648"/>
    </location>
</feature>
<evidence type="ECO:0000256" key="3">
    <source>
        <dbReference type="ARBA" id="ARBA00022553"/>
    </source>
</evidence>
<evidence type="ECO:0000313" key="8">
    <source>
        <dbReference type="EMBL" id="NWZ73323.1"/>
    </source>
</evidence>
<dbReference type="GO" id="GO:0045055">
    <property type="term" value="P:regulated exocytosis"/>
    <property type="evidence" value="ECO:0007669"/>
    <property type="project" value="TreeGrafter"/>
</dbReference>
<feature type="region of interest" description="Disordered" evidence="6">
    <location>
        <begin position="319"/>
        <end position="420"/>
    </location>
</feature>
<feature type="non-terminal residue" evidence="8">
    <location>
        <position position="1"/>
    </location>
</feature>
<feature type="compositionally biased region" description="Basic and acidic residues" evidence="6">
    <location>
        <begin position="210"/>
        <end position="220"/>
    </location>
</feature>